<reference evidence="2 3" key="1">
    <citation type="submission" date="2022-08" db="EMBL/GenBank/DDBJ databases">
        <authorList>
            <person name="Somphong A."/>
            <person name="Phongsopitanun W."/>
        </authorList>
    </citation>
    <scope>NUCLEOTIDE SEQUENCE [LARGE SCALE GENOMIC DNA]</scope>
    <source>
        <strain evidence="2 3">LP11</strain>
    </source>
</reference>
<evidence type="ECO:0000256" key="1">
    <source>
        <dbReference type="SAM" id="Phobius"/>
    </source>
</evidence>
<keyword evidence="1" id="KW-0812">Transmembrane</keyword>
<dbReference type="EMBL" id="JANUGP010000036">
    <property type="protein sequence ID" value="MCS0605711.1"/>
    <property type="molecule type" value="Genomic_DNA"/>
</dbReference>
<proteinExistence type="predicted"/>
<sequence length="44" mass="5074">MMLYAMTLAERWDGPPWFKWAWLALAAVGAVFVFTMLARRGGRK</sequence>
<dbReference type="Proteomes" id="UP001205612">
    <property type="component" value="Unassembled WGS sequence"/>
</dbReference>
<comment type="caution">
    <text evidence="2">The sequence shown here is derived from an EMBL/GenBank/DDBJ whole genome shotgun (WGS) entry which is preliminary data.</text>
</comment>
<keyword evidence="1" id="KW-0472">Membrane</keyword>
<evidence type="ECO:0008006" key="4">
    <source>
        <dbReference type="Google" id="ProtNLM"/>
    </source>
</evidence>
<keyword evidence="1" id="KW-1133">Transmembrane helix</keyword>
<name>A0ABT2BB13_9ACTN</name>
<dbReference type="RefSeq" id="WP_258783011.1">
    <property type="nucleotide sequence ID" value="NZ_JANUGP010000036.1"/>
</dbReference>
<evidence type="ECO:0000313" key="3">
    <source>
        <dbReference type="Proteomes" id="UP001205612"/>
    </source>
</evidence>
<organism evidence="2 3">
    <name type="scientific">Streptomyces pyxinicus</name>
    <dbReference type="NCBI Taxonomy" id="2970331"/>
    <lineage>
        <taxon>Bacteria</taxon>
        <taxon>Bacillati</taxon>
        <taxon>Actinomycetota</taxon>
        <taxon>Actinomycetes</taxon>
        <taxon>Kitasatosporales</taxon>
        <taxon>Streptomycetaceae</taxon>
        <taxon>Streptomyces</taxon>
    </lineage>
</organism>
<evidence type="ECO:0000313" key="2">
    <source>
        <dbReference type="EMBL" id="MCS0605711.1"/>
    </source>
</evidence>
<protein>
    <recommendedName>
        <fullName evidence="4">Integral membrane protein</fullName>
    </recommendedName>
</protein>
<keyword evidence="3" id="KW-1185">Reference proteome</keyword>
<accession>A0ABT2BB13</accession>
<gene>
    <name evidence="2" type="ORF">NX794_31585</name>
</gene>
<feature type="transmembrane region" description="Helical" evidence="1">
    <location>
        <begin position="20"/>
        <end position="38"/>
    </location>
</feature>